<evidence type="ECO:0000313" key="14">
    <source>
        <dbReference type="Proteomes" id="UP000736856"/>
    </source>
</evidence>
<keyword evidence="11" id="KW-0963">Cytoplasm</keyword>
<feature type="domain" description="RNase H type-1" evidence="12">
    <location>
        <begin position="1"/>
        <end position="141"/>
    </location>
</feature>
<keyword evidence="6 11" id="KW-0540">Nuclease</keyword>
<comment type="function">
    <text evidence="2 11">Endonuclease that specifically degrades the RNA of RNA-DNA hybrids.</text>
</comment>
<protein>
    <recommendedName>
        <fullName evidence="5 11">Ribonuclease H</fullName>
        <shortName evidence="11">RNase H</shortName>
        <ecNumber evidence="5 11">3.1.26.4</ecNumber>
    </recommendedName>
</protein>
<dbReference type="Proteomes" id="UP000736856">
    <property type="component" value="Unassembled WGS sequence"/>
</dbReference>
<feature type="binding site" evidence="11">
    <location>
        <position position="9"/>
    </location>
    <ligand>
        <name>Mg(2+)</name>
        <dbReference type="ChEBI" id="CHEBI:18420"/>
        <label>1</label>
    </ligand>
</feature>
<evidence type="ECO:0000256" key="9">
    <source>
        <dbReference type="ARBA" id="ARBA00022801"/>
    </source>
</evidence>
<evidence type="ECO:0000256" key="4">
    <source>
        <dbReference type="ARBA" id="ARBA00011245"/>
    </source>
</evidence>
<keyword evidence="8 11" id="KW-0255">Endonuclease</keyword>
<sequence>MKQVCAYVDGACSGNPGPGGWAVLLRYKKTEKKFFGREKDTTNNRMELMAAISALNALKYPCKVSLYTDSSYVHKGLLEWTKKWEKNGWNTAGKEPVKNEDLWKLLLKAYEKHDIELYLVKGHSGHPENEIVDKLARQAALSFGDKS</sequence>
<dbReference type="InterPro" id="IPR036397">
    <property type="entry name" value="RNaseH_sf"/>
</dbReference>
<name>A0A937AC22_9HYPH</name>
<evidence type="ECO:0000256" key="3">
    <source>
        <dbReference type="ARBA" id="ARBA00005300"/>
    </source>
</evidence>
<comment type="subunit">
    <text evidence="4 11">Monomer.</text>
</comment>
<keyword evidence="7 11" id="KW-0479">Metal-binding</keyword>
<evidence type="ECO:0000256" key="2">
    <source>
        <dbReference type="ARBA" id="ARBA00004065"/>
    </source>
</evidence>
<dbReference type="NCBIfam" id="NF001236">
    <property type="entry name" value="PRK00203.1"/>
    <property type="match status" value="1"/>
</dbReference>
<comment type="caution">
    <text evidence="13">The sequence shown here is derived from an EMBL/GenBank/DDBJ whole genome shotgun (WGS) entry which is preliminary data.</text>
</comment>
<evidence type="ECO:0000256" key="6">
    <source>
        <dbReference type="ARBA" id="ARBA00022722"/>
    </source>
</evidence>
<accession>A0A937AC22</accession>
<evidence type="ECO:0000256" key="7">
    <source>
        <dbReference type="ARBA" id="ARBA00022723"/>
    </source>
</evidence>
<feature type="binding site" evidence="11">
    <location>
        <position position="133"/>
    </location>
    <ligand>
        <name>Mg(2+)</name>
        <dbReference type="ChEBI" id="CHEBI:18420"/>
        <label>2</label>
    </ligand>
</feature>
<dbReference type="InterPro" id="IPR022892">
    <property type="entry name" value="RNaseHI"/>
</dbReference>
<dbReference type="PANTHER" id="PTHR10642">
    <property type="entry name" value="RIBONUCLEASE H1"/>
    <property type="match status" value="1"/>
</dbReference>
<comment type="similarity">
    <text evidence="3 11">Belongs to the RNase H family.</text>
</comment>
<dbReference type="SUPFAM" id="SSF53098">
    <property type="entry name" value="Ribonuclease H-like"/>
    <property type="match status" value="1"/>
</dbReference>
<feature type="binding site" evidence="11">
    <location>
        <position position="9"/>
    </location>
    <ligand>
        <name>Mg(2+)</name>
        <dbReference type="ChEBI" id="CHEBI:18420"/>
        <label>2</label>
    </ligand>
</feature>
<evidence type="ECO:0000256" key="8">
    <source>
        <dbReference type="ARBA" id="ARBA00022759"/>
    </source>
</evidence>
<keyword evidence="9 11" id="KW-0378">Hydrolase</keyword>
<evidence type="ECO:0000259" key="12">
    <source>
        <dbReference type="PROSITE" id="PS50879"/>
    </source>
</evidence>
<dbReference type="GO" id="GO:0004523">
    <property type="term" value="F:RNA-DNA hybrid ribonuclease activity"/>
    <property type="evidence" value="ECO:0007669"/>
    <property type="project" value="UniProtKB-UniRule"/>
</dbReference>
<evidence type="ECO:0000256" key="11">
    <source>
        <dbReference type="HAMAP-Rule" id="MF_00042"/>
    </source>
</evidence>
<dbReference type="InterPro" id="IPR050092">
    <property type="entry name" value="RNase_H"/>
</dbReference>
<comment type="subcellular location">
    <subcellularLocation>
        <location evidence="11">Cytoplasm</location>
    </subcellularLocation>
</comment>
<organism evidence="13 14">
    <name type="scientific">Candidatus Liberibacter ctenarytainae</name>
    <dbReference type="NCBI Taxonomy" id="2020335"/>
    <lineage>
        <taxon>Bacteria</taxon>
        <taxon>Pseudomonadati</taxon>
        <taxon>Pseudomonadota</taxon>
        <taxon>Alphaproteobacteria</taxon>
        <taxon>Hyphomicrobiales</taxon>
        <taxon>Rhizobiaceae</taxon>
        <taxon>Liberibacter</taxon>
    </lineage>
</organism>
<proteinExistence type="inferred from homology"/>
<gene>
    <name evidence="11" type="primary">rnhA</name>
    <name evidence="13" type="ORF">EU981_01400</name>
</gene>
<dbReference type="InterPro" id="IPR012337">
    <property type="entry name" value="RNaseH-like_sf"/>
</dbReference>
<feature type="binding site" evidence="11">
    <location>
        <position position="69"/>
    </location>
    <ligand>
        <name>Mg(2+)</name>
        <dbReference type="ChEBI" id="CHEBI:18420"/>
        <label>1</label>
    </ligand>
</feature>
<comment type="cofactor">
    <cofactor evidence="11">
        <name>Mg(2+)</name>
        <dbReference type="ChEBI" id="CHEBI:18420"/>
    </cofactor>
    <text evidence="11">Binds 1 Mg(2+) ion per subunit. May bind a second metal ion at a regulatory site, or after substrate binding.</text>
</comment>
<evidence type="ECO:0000256" key="1">
    <source>
        <dbReference type="ARBA" id="ARBA00000077"/>
    </source>
</evidence>
<dbReference type="InterPro" id="IPR002156">
    <property type="entry name" value="RNaseH_domain"/>
</dbReference>
<keyword evidence="10 11" id="KW-0460">Magnesium</keyword>
<dbReference type="Pfam" id="PF00075">
    <property type="entry name" value="RNase_H"/>
    <property type="match status" value="1"/>
</dbReference>
<evidence type="ECO:0000256" key="10">
    <source>
        <dbReference type="ARBA" id="ARBA00022842"/>
    </source>
</evidence>
<dbReference type="EMBL" id="SEOL01000001">
    <property type="protein sequence ID" value="MBL0848748.1"/>
    <property type="molecule type" value="Genomic_DNA"/>
</dbReference>
<dbReference type="CDD" id="cd09278">
    <property type="entry name" value="RNase_HI_prokaryote_like"/>
    <property type="match status" value="1"/>
</dbReference>
<dbReference type="FunFam" id="3.30.420.10:FF:000089">
    <property type="entry name" value="Ribonuclease H"/>
    <property type="match status" value="1"/>
</dbReference>
<evidence type="ECO:0000313" key="13">
    <source>
        <dbReference type="EMBL" id="MBL0848748.1"/>
    </source>
</evidence>
<evidence type="ECO:0000256" key="5">
    <source>
        <dbReference type="ARBA" id="ARBA00012180"/>
    </source>
</evidence>
<dbReference type="PANTHER" id="PTHR10642:SF26">
    <property type="entry name" value="RIBONUCLEASE H1"/>
    <property type="match status" value="1"/>
</dbReference>
<comment type="catalytic activity">
    <reaction evidence="1 11">
        <text>Endonucleolytic cleavage to 5'-phosphomonoester.</text>
        <dbReference type="EC" id="3.1.26.4"/>
    </reaction>
</comment>
<dbReference type="GO" id="GO:0000287">
    <property type="term" value="F:magnesium ion binding"/>
    <property type="evidence" value="ECO:0007669"/>
    <property type="project" value="UniProtKB-UniRule"/>
</dbReference>
<feature type="binding site" evidence="11">
    <location>
        <position position="47"/>
    </location>
    <ligand>
        <name>Mg(2+)</name>
        <dbReference type="ChEBI" id="CHEBI:18420"/>
        <label>1</label>
    </ligand>
</feature>
<dbReference type="HAMAP" id="MF_00042">
    <property type="entry name" value="RNase_H"/>
    <property type="match status" value="1"/>
</dbReference>
<reference evidence="13" key="1">
    <citation type="submission" date="2019-02" db="EMBL/GenBank/DDBJ databases">
        <title>A novel Candidatus Liberibacter species associated with the New Zealand native fuchsia psyllid, Ctenarytaina fuchsiae.</title>
        <authorList>
            <person name="Thompson S.M."/>
            <person name="Jorgensen N."/>
            <person name="David C."/>
            <person name="Bulman S.R."/>
            <person name="Smith G.R."/>
        </authorList>
    </citation>
    <scope>NUCLEOTIDE SEQUENCE</scope>
    <source>
        <strain evidence="13">Oxford</strain>
    </source>
</reference>
<dbReference type="Gene3D" id="3.30.420.10">
    <property type="entry name" value="Ribonuclease H-like superfamily/Ribonuclease H"/>
    <property type="match status" value="1"/>
</dbReference>
<dbReference type="AlphaFoldDB" id="A0A937AC22"/>
<dbReference type="GO" id="GO:0043137">
    <property type="term" value="P:DNA replication, removal of RNA primer"/>
    <property type="evidence" value="ECO:0007669"/>
    <property type="project" value="TreeGrafter"/>
</dbReference>
<dbReference type="EC" id="3.1.26.4" evidence="5 11"/>
<dbReference type="PROSITE" id="PS50879">
    <property type="entry name" value="RNASE_H_1"/>
    <property type="match status" value="1"/>
</dbReference>
<dbReference type="GO" id="GO:0003676">
    <property type="term" value="F:nucleic acid binding"/>
    <property type="evidence" value="ECO:0007669"/>
    <property type="project" value="InterPro"/>
</dbReference>
<dbReference type="GO" id="GO:0005737">
    <property type="term" value="C:cytoplasm"/>
    <property type="evidence" value="ECO:0007669"/>
    <property type="project" value="UniProtKB-SubCell"/>
</dbReference>